<keyword evidence="12" id="KW-1185">Reference proteome</keyword>
<dbReference type="EMBL" id="BAAAUV010000025">
    <property type="protein sequence ID" value="GAA3234002.1"/>
    <property type="molecule type" value="Genomic_DNA"/>
</dbReference>
<keyword evidence="2" id="KW-1003">Cell membrane</keyword>
<dbReference type="InterPro" id="IPR050487">
    <property type="entry name" value="FtsQ_DivIB"/>
</dbReference>
<dbReference type="PANTHER" id="PTHR37820">
    <property type="entry name" value="CELL DIVISION PROTEIN DIVIB"/>
    <property type="match status" value="1"/>
</dbReference>
<accession>A0ABP6QIT1</accession>
<evidence type="ECO:0000256" key="3">
    <source>
        <dbReference type="ARBA" id="ARBA00022618"/>
    </source>
</evidence>
<comment type="subcellular location">
    <subcellularLocation>
        <location evidence="1">Membrane</location>
    </subcellularLocation>
</comment>
<dbReference type="RefSeq" id="WP_344836374.1">
    <property type="nucleotide sequence ID" value="NZ_BAAAUV010000025.1"/>
</dbReference>
<dbReference type="Pfam" id="PF08478">
    <property type="entry name" value="POTRA_1"/>
    <property type="match status" value="1"/>
</dbReference>
<evidence type="ECO:0000256" key="6">
    <source>
        <dbReference type="ARBA" id="ARBA00023136"/>
    </source>
</evidence>
<evidence type="ECO:0000256" key="5">
    <source>
        <dbReference type="ARBA" id="ARBA00022989"/>
    </source>
</evidence>
<evidence type="ECO:0000313" key="11">
    <source>
        <dbReference type="EMBL" id="GAA3234002.1"/>
    </source>
</evidence>
<evidence type="ECO:0000256" key="4">
    <source>
        <dbReference type="ARBA" id="ARBA00022692"/>
    </source>
</evidence>
<evidence type="ECO:0000256" key="9">
    <source>
        <dbReference type="SAM" id="Phobius"/>
    </source>
</evidence>
<keyword evidence="6 9" id="KW-0472">Membrane</keyword>
<name>A0ABP6QIT1_9ACTN</name>
<feature type="compositionally biased region" description="Low complexity" evidence="8">
    <location>
        <begin position="1"/>
        <end position="17"/>
    </location>
</feature>
<dbReference type="PANTHER" id="PTHR37820:SF1">
    <property type="entry name" value="CELL DIVISION PROTEIN FTSQ"/>
    <property type="match status" value="1"/>
</dbReference>
<feature type="transmembrane region" description="Helical" evidence="9">
    <location>
        <begin position="39"/>
        <end position="58"/>
    </location>
</feature>
<feature type="region of interest" description="Disordered" evidence="8">
    <location>
        <begin position="1"/>
        <end position="32"/>
    </location>
</feature>
<keyword evidence="4 9" id="KW-0812">Transmembrane</keyword>
<dbReference type="PROSITE" id="PS51779">
    <property type="entry name" value="POTRA"/>
    <property type="match status" value="1"/>
</dbReference>
<evidence type="ECO:0000259" key="10">
    <source>
        <dbReference type="PROSITE" id="PS51779"/>
    </source>
</evidence>
<evidence type="ECO:0000256" key="8">
    <source>
        <dbReference type="SAM" id="MobiDB-lite"/>
    </source>
</evidence>
<organism evidence="11 12">
    <name type="scientific">Actinocorallia longicatena</name>
    <dbReference type="NCBI Taxonomy" id="111803"/>
    <lineage>
        <taxon>Bacteria</taxon>
        <taxon>Bacillati</taxon>
        <taxon>Actinomycetota</taxon>
        <taxon>Actinomycetes</taxon>
        <taxon>Streptosporangiales</taxon>
        <taxon>Thermomonosporaceae</taxon>
        <taxon>Actinocorallia</taxon>
    </lineage>
</organism>
<protein>
    <recommendedName>
        <fullName evidence="10">POTRA domain-containing protein</fullName>
    </recommendedName>
</protein>
<evidence type="ECO:0000256" key="1">
    <source>
        <dbReference type="ARBA" id="ARBA00004370"/>
    </source>
</evidence>
<sequence length="258" mass="26882">MAETETPPVVTAAAKAAPEPKSEPKSGSGSQRGRDRWKVLFVILLILGLLGTAAWAVLGSKLLVVRQVEVHGTHLLGRGQVTDTARITIGTPLARIDTGAVERRVAAIRQVADVTVRRGWPTSVVITIRERVPVAVVQSTAGFSHLDTSGVTVLTSKKRAPGLPLLLVAQAGPGDPSTKAALGVLAGLPQRLSSRLVTVEALSPENVVLRLGGGISVVWGAAERSPEKVKLLDALLATKAGRLARSIDVSAPGVVTTR</sequence>
<evidence type="ECO:0000256" key="2">
    <source>
        <dbReference type="ARBA" id="ARBA00022475"/>
    </source>
</evidence>
<evidence type="ECO:0000256" key="7">
    <source>
        <dbReference type="ARBA" id="ARBA00023306"/>
    </source>
</evidence>
<feature type="domain" description="POTRA" evidence="10">
    <location>
        <begin position="63"/>
        <end position="131"/>
    </location>
</feature>
<keyword evidence="3" id="KW-0132">Cell division</keyword>
<dbReference type="InterPro" id="IPR013685">
    <property type="entry name" value="POTRA_FtsQ_type"/>
</dbReference>
<reference evidence="12" key="1">
    <citation type="journal article" date="2019" name="Int. J. Syst. Evol. Microbiol.">
        <title>The Global Catalogue of Microorganisms (GCM) 10K type strain sequencing project: providing services to taxonomists for standard genome sequencing and annotation.</title>
        <authorList>
            <consortium name="The Broad Institute Genomics Platform"/>
            <consortium name="The Broad Institute Genome Sequencing Center for Infectious Disease"/>
            <person name="Wu L."/>
            <person name="Ma J."/>
        </authorList>
    </citation>
    <scope>NUCLEOTIDE SEQUENCE [LARGE SCALE GENOMIC DNA]</scope>
    <source>
        <strain evidence="12">JCM 9377</strain>
    </source>
</reference>
<keyword evidence="5 9" id="KW-1133">Transmembrane helix</keyword>
<keyword evidence="7" id="KW-0131">Cell cycle</keyword>
<evidence type="ECO:0000313" key="12">
    <source>
        <dbReference type="Proteomes" id="UP001501237"/>
    </source>
</evidence>
<comment type="caution">
    <text evidence="11">The sequence shown here is derived from an EMBL/GenBank/DDBJ whole genome shotgun (WGS) entry which is preliminary data.</text>
</comment>
<dbReference type="InterPro" id="IPR005548">
    <property type="entry name" value="Cell_div_FtsQ/DivIB_C"/>
</dbReference>
<proteinExistence type="predicted"/>
<dbReference type="Pfam" id="PF03799">
    <property type="entry name" value="FtsQ_DivIB_C"/>
    <property type="match status" value="1"/>
</dbReference>
<dbReference type="Gene3D" id="3.10.20.310">
    <property type="entry name" value="membrane protein fhac"/>
    <property type="match status" value="1"/>
</dbReference>
<dbReference type="InterPro" id="IPR034746">
    <property type="entry name" value="POTRA"/>
</dbReference>
<gene>
    <name evidence="11" type="ORF">GCM10010468_66890</name>
</gene>
<dbReference type="Proteomes" id="UP001501237">
    <property type="component" value="Unassembled WGS sequence"/>
</dbReference>